<dbReference type="CDD" id="cd19543">
    <property type="entry name" value="DCL_NRPS"/>
    <property type="match status" value="1"/>
</dbReference>
<feature type="domain" description="Carrier" evidence="6">
    <location>
        <begin position="3029"/>
        <end position="3104"/>
    </location>
</feature>
<dbReference type="Pfam" id="PF00668">
    <property type="entry name" value="Condensation"/>
    <property type="match status" value="4"/>
</dbReference>
<dbReference type="InterPro" id="IPR009081">
    <property type="entry name" value="PP-bd_ACP"/>
</dbReference>
<dbReference type="SUPFAM" id="SSF56801">
    <property type="entry name" value="Acetyl-CoA synthetase-like"/>
    <property type="match status" value="3"/>
</dbReference>
<evidence type="ECO:0000256" key="4">
    <source>
        <dbReference type="ARBA" id="ARBA00022553"/>
    </source>
</evidence>
<dbReference type="PROSITE" id="PS50075">
    <property type="entry name" value="CARRIER"/>
    <property type="match status" value="3"/>
</dbReference>
<evidence type="ECO:0000256" key="5">
    <source>
        <dbReference type="ARBA" id="ARBA00023194"/>
    </source>
</evidence>
<keyword evidence="8" id="KW-1185">Reference proteome</keyword>
<dbReference type="Pfam" id="PF13193">
    <property type="entry name" value="AMP-binding_C"/>
    <property type="match status" value="2"/>
</dbReference>
<proteinExistence type="inferred from homology"/>
<evidence type="ECO:0000256" key="3">
    <source>
        <dbReference type="ARBA" id="ARBA00022450"/>
    </source>
</evidence>
<reference evidence="7 8" key="1">
    <citation type="submission" date="2020-12" db="EMBL/GenBank/DDBJ databases">
        <title>YIM B01967 draft genome.</title>
        <authorList>
            <person name="Yan X."/>
        </authorList>
    </citation>
    <scope>NUCLEOTIDE SEQUENCE [LARGE SCALE GENOMIC DNA]</scope>
    <source>
        <strain evidence="7 8">YIM B01967</strain>
    </source>
</reference>
<evidence type="ECO:0000313" key="7">
    <source>
        <dbReference type="EMBL" id="MBK3497382.1"/>
    </source>
</evidence>
<dbReference type="PANTHER" id="PTHR45527:SF1">
    <property type="entry name" value="FATTY ACID SYNTHASE"/>
    <property type="match status" value="1"/>
</dbReference>
<protein>
    <submittedName>
        <fullName evidence="7">Amino acid adenylation domain-containing protein</fullName>
    </submittedName>
</protein>
<evidence type="ECO:0000256" key="1">
    <source>
        <dbReference type="ARBA" id="ARBA00001957"/>
    </source>
</evidence>
<keyword evidence="4" id="KW-0597">Phosphoprotein</keyword>
<comment type="caution">
    <text evidence="7">The sequence shown here is derived from an EMBL/GenBank/DDBJ whole genome shotgun (WGS) entry which is preliminary data.</text>
</comment>
<dbReference type="Pfam" id="PF00501">
    <property type="entry name" value="AMP-binding"/>
    <property type="match status" value="3"/>
</dbReference>
<keyword evidence="5" id="KW-0045">Antibiotic biosynthesis</keyword>
<dbReference type="RefSeq" id="WP_200750660.1">
    <property type="nucleotide sequence ID" value="NZ_JAEOAH010000066.1"/>
</dbReference>
<keyword evidence="3" id="KW-0596">Phosphopantetheine</keyword>
<dbReference type="Gene3D" id="2.30.38.10">
    <property type="entry name" value="Luciferase, Domain 3"/>
    <property type="match status" value="2"/>
</dbReference>
<dbReference type="Gene3D" id="3.30.559.10">
    <property type="entry name" value="Chloramphenicol acetyltransferase-like domain"/>
    <property type="match status" value="4"/>
</dbReference>
<dbReference type="CDD" id="cd19531">
    <property type="entry name" value="LCL_NRPS-like"/>
    <property type="match status" value="3"/>
</dbReference>
<comment type="cofactor">
    <cofactor evidence="1">
        <name>pantetheine 4'-phosphate</name>
        <dbReference type="ChEBI" id="CHEBI:47942"/>
    </cofactor>
</comment>
<dbReference type="InterPro" id="IPR036736">
    <property type="entry name" value="ACP-like_sf"/>
</dbReference>
<dbReference type="PANTHER" id="PTHR45527">
    <property type="entry name" value="NONRIBOSOMAL PEPTIDE SYNTHETASE"/>
    <property type="match status" value="1"/>
</dbReference>
<dbReference type="NCBIfam" id="NF003417">
    <property type="entry name" value="PRK04813.1"/>
    <property type="match status" value="3"/>
</dbReference>
<dbReference type="Gene3D" id="1.10.1200.10">
    <property type="entry name" value="ACP-like"/>
    <property type="match status" value="3"/>
</dbReference>
<dbReference type="Gene3D" id="3.40.50.980">
    <property type="match status" value="4"/>
</dbReference>
<dbReference type="InterPro" id="IPR045851">
    <property type="entry name" value="AMP-bd_C_sf"/>
</dbReference>
<dbReference type="InterPro" id="IPR006162">
    <property type="entry name" value="Ppantetheine_attach_site"/>
</dbReference>
<dbReference type="Gene3D" id="3.30.300.30">
    <property type="match status" value="3"/>
</dbReference>
<dbReference type="InterPro" id="IPR000873">
    <property type="entry name" value="AMP-dep_synth/lig_dom"/>
</dbReference>
<feature type="domain" description="Carrier" evidence="6">
    <location>
        <begin position="1997"/>
        <end position="2072"/>
    </location>
</feature>
<sequence>MSKLVAKNQIKDIYKLTPMQQGMLYDLMYHEKTDSYIEQFSFKAEGRIDQKIFEEAVNLLIDRYDALRTVFIYKNIKEPVQVVLKERKLTVRFQDLSALESTEQKTLIKEWQDSDRRKRFDVSKDLLTKVSLFDLGQKQYQIIWTFHHIILDGWSLGNILRTFAETYESLLKKQPVAFSSVGSFAPYVQWMNRQNKKQSLAFWENYLKDCDQAMDLPRKLVAPADEYQLQELNFTINEELASSFENLARQQSVTLSTVFNALWGLTLQKASHTDCAVFGNVVAGRPAELPGVENMVGLFINTIPVKVKRKKNQDFISLVKELNKEARLADTHHFLPLSDVQNTSPLQQNLINHVIAFENYPIDSLIDETTNFGFQLKEIEAYEQTNYDFNIVVMPGKEWHVKFGYNANVYEEAFIRSLQALFIGLAEQIAANPVLSLKSISVVKTAGRKEQDIDTPARFRTMAEAWREQVSLHGEKIGFFHHERSLSYSELDQEADMIARQILKYGKGPGKVIGLLAEPSLKMIAGLIGILKSGNSFLPLDPKMPSERIQYIVEDSQTSLIVAQRDLKTHIPNNVDILTLEEMPEESHASSVWPQMQTEDDTAYVIYTSGTSGKPKGVPVMHKSIINYAEWFLEEAHLESVKSVLLSSHAFDLGYTAIFPAILAGGELHILDEETRHSPERTIQYIADHEISYIKATPSLFKTFVHSPKFEKGLLQNLSLIVLGGESVILNDLERTFKYYPHIRMMNHYGPTECTVGAVAQTITRNTFDCFQKNPVIGKPVSHMEAYILDIDQQVLPNMMQGELALSGIGLSRGYLHQDALTSEKFIDHPFHKGEKLYLTGDKGRILSDRTIQFMGRIDNQVKIRGYRVELREIEKALLDQGLKDAVVILQKDPISPYLCGYFISKEQQDLSHIQKKLALKLPEYMIPSRLVQLEVMPLTPNGKIDKKSLPIPSAGQLSRMTYQAPYTKTQKALALVWGEILEVEQIGISDNFFKLGGHSLRAMLLISRIHMKFQVDISLKTVFQNPTIEQLSTCIENAENRRENRIPLVGEQDFYPAPSAQQRLYALSSYDTGSIHYNMPHVFQLEGSLNRYRLEAAFQLLVDRHESLRTSFDIIDEIVVQKIHSSVRISFTYEKCSEAETEEKIQAFIQPFHLKQAPLIRAGLLEVAADRYIMMFDLHHLVTDGVSNGVLLKELMALYEGELLPPLKLQYKDYASWEKNSFPPKKMAEQEAYWERVFEKEIPELQLPYDFSRPSLMNFEGNRLEFQLDPLLADKLRETAKNTETTLYMLLLSAYNILLAKYSGLEDIVVGTVAAGRPHADVQNMVGMFVNTLALRNQPEAGKTIGTFLTEVKEHALEAFEYQYYPFEELVQKLGYSRDANLHPIFTTMFVLENMDMPEMKINNLTVQLGEFDFPAAKFDLTLMAEERGQDLWFGLEYSTQLFKPSTIERMREHYICILEAITRGLDQPIGLLDIKSPAEQKMVTSFNKVPGCASTGRTLVALFEEQVSKNPEAVALIHGNIRMSYRDLNGKANALAYILREKGVKREDIVALRMDRSPEMIIGIIGILKAGGAYVPIDPGYPAERTAFMLSDSGASLLLTTPETAISSSSASYTFTCNGLEGIDLNPEVVNEPSDLAYILYTSGTTGHPKGILTKHSNITRVVTSTNYIRITAEDAVLQLSNYAFDGSTFDIYGALLNGARLVMIDKETVTNYEELSSIIAKEKITVSFMTTPLFNAFLDIDPAGLTGLRKILFGGERASYVHIKKALGVLGPGKLIHVYGPTEGTVFATYYPINSLADIGETVPIGYPLSDTEVYIWGKDGQQQPIGVQGEIIIGGAGLSRGYLKRTDLTEEYFIKDPFHPDRMFYRTGDLGKYREDGAVIYLGRIDDQVKIRGHRIEPEEIEKAMQEQPSIIEAVVIPYQDTTSYFLCAYFTSSQSWDIQRLRETVAKHLPDYMVPAHFIQLDAMPLTANGKHDKRSFPKPSEGSKADVGYLAPRNEMEEKLVAIWEQLFISQKIGVQDDFFRLGGHSLKAMVLLSKIQKEFHVQISIKTLFLNPTIEKLAVCIANSQRATEHAILPVAVQNYYTASSAQKRLYAVSRNHSESVHYNLPNVLIVDGMIDRYLLEKSFKKLIERHEALRTTFKVVDGKIVQLIHRSAEFTLRFETCQEAELQKKIESFILPFDLEKDRLFRAGLLYTDTDKSIILYDAHHIIADGVSLSLLLGELKRSIEGEDISAPPLQYKDYAAWEQKKLKETRETQAQYWLKVFEEPPGELALPYDYSRPPVPSFKGRRLDFMLDEHTAKKLKEIAKASGATLYMVLLSAYNILLSKYSGEEDIVVGTATAGRSHADVQDMIGMFVNTLALRNYPAGEKSVHDFLQEVKAHTLEAFEHQDFPLEELIQQLALPRTAERNPLFTTMFVLENLDMPEFKLSGLCMQPYNFEFPISKFDLTLLAEEQENTLWFRFEYSTDLFMPETINRMRDHFLTILMAITHNLDTLIASIDILTADEKNHLLHDLNQTQTEYPVDSTLVTLFEEQAAKTPDAVATIYPDASLSYKELNEKANSVARVLREKGITREVIVALLMDRSPEMLIGMLGILKAGGAYLPLDPEYPEERIAYMLSDSGAELMITKEHLQQKVSLPCEALTLNWKELEAIDNLPLINTAADLAYITYTSGTTGKPKGVMVEHGGVANTLQWRRDAYGLTEQDCVLQVFSYAFDGFLTSFFTPVISGSSMIMLNEFESKSPADIARAIKDYKITHFIMVPVLYQEVLNYLTPESGRYIKIVTLAGEKTSRQLVRKSKSILTQTKLFNEYGPTENSVATTLKADLTEKDIPSIGKPIANTQVIITDRNGNMVPKGVIGELCTAGKGVARGYLNNIDLTKKRFASYPDVRNQRIYKTGDLVKWMPNGELEFHGRIDNQIKLRGLRIEPQEIENILQQHEQVDQAVVTVWKNKQGEDTLCAYLVLFEEIPILEFREYLAEKVPRFMVPPFFESVNQLPLTVNGKIAYDQLPAPREAILAAPYQAPVTRTEQKLVEIWKQTLLKEEIGTLDHFFDVGGDSLKAAIIISKIKEEWNKQITFENIFTHDTIKSFSEWLSREEEDKLDVIEAVKLDAYPLSSAQKRMFIVHQFNCSSTAYNIPVTLQLDGDIQVTKMERALRELISVHAALRTSFVLGDKEPLQIVQEETAFSLEYAEVEEKDAEKAVYSWIRPFNLQQAPLFRALLIKIQEQKYMLCLDSHHIICDGWSMNLLLDQLCRLYDGEYVLPEKLQYKDYAYWQQIKFSDHLQKQEKYWLDIYKNIPPTQLLPAAKAVDIREVKKGASETQTVNEELNNRLKIFATENNLSLFTVLLAGYYVLLHKYTEQEDLVVGSGTAGRHHGEVQSMVGMFVNTLAFRSSIQPEQSFQDFLINVKEKVIGGLSNQDYQFEDLVDQLGLPRIQDKNPLFSTVFELQDTGEKQRSTRDFTLNYYEMDLETAKFDLSLFVITGSGEMKISFNYDVRLFTRDAVQGLASDYIYILDQIVQKPAGRLCDIEVMHEQHPTEMLETADPFNF</sequence>
<dbReference type="NCBIfam" id="TIGR01733">
    <property type="entry name" value="AA-adenyl-dom"/>
    <property type="match status" value="3"/>
</dbReference>
<dbReference type="PROSITE" id="PS00455">
    <property type="entry name" value="AMP_BINDING"/>
    <property type="match status" value="3"/>
</dbReference>
<dbReference type="InterPro" id="IPR020845">
    <property type="entry name" value="AMP-binding_CS"/>
</dbReference>
<dbReference type="InterPro" id="IPR001242">
    <property type="entry name" value="Condensation_dom"/>
</dbReference>
<dbReference type="CDD" id="cd12117">
    <property type="entry name" value="A_NRPS_Srf_like"/>
    <property type="match status" value="1"/>
</dbReference>
<evidence type="ECO:0000256" key="2">
    <source>
        <dbReference type="ARBA" id="ARBA00006432"/>
    </source>
</evidence>
<dbReference type="InterPro" id="IPR010071">
    <property type="entry name" value="AA_adenyl_dom"/>
</dbReference>
<name>A0ABS1HE52_9BACL</name>
<evidence type="ECO:0000259" key="6">
    <source>
        <dbReference type="PROSITE" id="PS50075"/>
    </source>
</evidence>
<dbReference type="Proteomes" id="UP000618943">
    <property type="component" value="Unassembled WGS sequence"/>
</dbReference>
<accession>A0ABS1HE52</accession>
<dbReference type="InterPro" id="IPR023213">
    <property type="entry name" value="CAT-like_dom_sf"/>
</dbReference>
<dbReference type="InterPro" id="IPR025110">
    <property type="entry name" value="AMP-bd_C"/>
</dbReference>
<dbReference type="Gene3D" id="3.40.50.12780">
    <property type="entry name" value="N-terminal domain of ligase-like"/>
    <property type="match status" value="1"/>
</dbReference>
<evidence type="ECO:0000313" key="8">
    <source>
        <dbReference type="Proteomes" id="UP000618943"/>
    </source>
</evidence>
<dbReference type="Gene3D" id="3.30.559.30">
    <property type="entry name" value="Nonribosomal peptide synthetase, condensation domain"/>
    <property type="match status" value="4"/>
</dbReference>
<dbReference type="InterPro" id="IPR042099">
    <property type="entry name" value="ANL_N_sf"/>
</dbReference>
<dbReference type="PROSITE" id="PS00012">
    <property type="entry name" value="PHOSPHOPANTETHEINE"/>
    <property type="match status" value="1"/>
</dbReference>
<dbReference type="SUPFAM" id="SSF47336">
    <property type="entry name" value="ACP-like"/>
    <property type="match status" value="3"/>
</dbReference>
<organism evidence="7 8">
    <name type="scientific">Viridibacillus soli</name>
    <dbReference type="NCBI Taxonomy" id="2798301"/>
    <lineage>
        <taxon>Bacteria</taxon>
        <taxon>Bacillati</taxon>
        <taxon>Bacillota</taxon>
        <taxon>Bacilli</taxon>
        <taxon>Bacillales</taxon>
        <taxon>Caryophanaceae</taxon>
        <taxon>Viridibacillus</taxon>
    </lineage>
</organism>
<comment type="similarity">
    <text evidence="2">Belongs to the ATP-dependent AMP-binding enzyme family.</text>
</comment>
<dbReference type="CDD" id="cd05930">
    <property type="entry name" value="A_NRPS"/>
    <property type="match status" value="2"/>
</dbReference>
<dbReference type="SUPFAM" id="SSF52777">
    <property type="entry name" value="CoA-dependent acyltransferases"/>
    <property type="match status" value="8"/>
</dbReference>
<gene>
    <name evidence="7" type="ORF">JFL43_21680</name>
</gene>
<feature type="domain" description="Carrier" evidence="6">
    <location>
        <begin position="965"/>
        <end position="1040"/>
    </location>
</feature>
<dbReference type="EMBL" id="JAEOAH010000066">
    <property type="protein sequence ID" value="MBK3497382.1"/>
    <property type="molecule type" value="Genomic_DNA"/>
</dbReference>
<dbReference type="Pfam" id="PF00550">
    <property type="entry name" value="PP-binding"/>
    <property type="match status" value="3"/>
</dbReference>